<evidence type="ECO:0000256" key="1">
    <source>
        <dbReference type="SAM" id="MobiDB-lite"/>
    </source>
</evidence>
<sequence>MYATSYLHFPKILLCNSYTVLHVLNVSCELLNSVSNSFGSRTTGITEDLMSSPSRVSTRLAVEEPGEPCRSQRRKGGVARAK</sequence>
<name>A0AAV2NKA1_9HYME</name>
<gene>
    <name evidence="2" type="ORF">LPLAT_LOCUS6183</name>
</gene>
<accession>A0AAV2NKA1</accession>
<evidence type="ECO:0000313" key="3">
    <source>
        <dbReference type="Proteomes" id="UP001497644"/>
    </source>
</evidence>
<protein>
    <submittedName>
        <fullName evidence="2">Uncharacterized protein</fullName>
    </submittedName>
</protein>
<feature type="region of interest" description="Disordered" evidence="1">
    <location>
        <begin position="59"/>
        <end position="82"/>
    </location>
</feature>
<feature type="compositionally biased region" description="Basic residues" evidence="1">
    <location>
        <begin position="71"/>
        <end position="82"/>
    </location>
</feature>
<reference evidence="2" key="1">
    <citation type="submission" date="2024-04" db="EMBL/GenBank/DDBJ databases">
        <authorList>
            <consortium name="Molecular Ecology Group"/>
        </authorList>
    </citation>
    <scope>NUCLEOTIDE SEQUENCE</scope>
</reference>
<dbReference type="EMBL" id="OZ034825">
    <property type="protein sequence ID" value="CAL1680102.1"/>
    <property type="molecule type" value="Genomic_DNA"/>
</dbReference>
<dbReference type="AlphaFoldDB" id="A0AAV2NKA1"/>
<evidence type="ECO:0000313" key="2">
    <source>
        <dbReference type="EMBL" id="CAL1680102.1"/>
    </source>
</evidence>
<dbReference type="Proteomes" id="UP001497644">
    <property type="component" value="Chromosome 2"/>
</dbReference>
<organism evidence="2 3">
    <name type="scientific">Lasius platythorax</name>
    <dbReference type="NCBI Taxonomy" id="488582"/>
    <lineage>
        <taxon>Eukaryota</taxon>
        <taxon>Metazoa</taxon>
        <taxon>Ecdysozoa</taxon>
        <taxon>Arthropoda</taxon>
        <taxon>Hexapoda</taxon>
        <taxon>Insecta</taxon>
        <taxon>Pterygota</taxon>
        <taxon>Neoptera</taxon>
        <taxon>Endopterygota</taxon>
        <taxon>Hymenoptera</taxon>
        <taxon>Apocrita</taxon>
        <taxon>Aculeata</taxon>
        <taxon>Formicoidea</taxon>
        <taxon>Formicidae</taxon>
        <taxon>Formicinae</taxon>
        <taxon>Lasius</taxon>
        <taxon>Lasius</taxon>
    </lineage>
</organism>
<keyword evidence="3" id="KW-1185">Reference proteome</keyword>
<proteinExistence type="predicted"/>